<feature type="domain" description="Peptidase C14 caspase" evidence="2">
    <location>
        <begin position="16"/>
        <end position="176"/>
    </location>
</feature>
<sequence>MTESSSVNGAPTPKVFAFIIGINEYFSSDYLFPLQGAVNDAKEFERYLLDPREQRGLGVPPSNIVVLLDEQATRANILATFQSHFIDNPDIPDKGNAAMIFFYAGHGCRANAPYNMINRDGLVEAICPVDQRTWNAEGNYVYAIPDYVLGWLLKELAEKKGNNITVIFDACHSGGMGRDGGK</sequence>
<keyword evidence="4" id="KW-1185">Reference proteome</keyword>
<dbReference type="InterPro" id="IPR011600">
    <property type="entry name" value="Pept_C14_caspase"/>
</dbReference>
<reference evidence="3" key="1">
    <citation type="submission" date="2023-03" db="EMBL/GenBank/DDBJ databases">
        <title>Massive genome expansion in bonnet fungi (Mycena s.s.) driven by repeated elements and novel gene families across ecological guilds.</title>
        <authorList>
            <consortium name="Lawrence Berkeley National Laboratory"/>
            <person name="Harder C.B."/>
            <person name="Miyauchi S."/>
            <person name="Viragh M."/>
            <person name="Kuo A."/>
            <person name="Thoen E."/>
            <person name="Andreopoulos B."/>
            <person name="Lu D."/>
            <person name="Skrede I."/>
            <person name="Drula E."/>
            <person name="Henrissat B."/>
            <person name="Morin E."/>
            <person name="Kohler A."/>
            <person name="Barry K."/>
            <person name="LaButti K."/>
            <person name="Morin E."/>
            <person name="Salamov A."/>
            <person name="Lipzen A."/>
            <person name="Mereny Z."/>
            <person name="Hegedus B."/>
            <person name="Baldrian P."/>
            <person name="Stursova M."/>
            <person name="Weitz H."/>
            <person name="Taylor A."/>
            <person name="Grigoriev I.V."/>
            <person name="Nagy L.G."/>
            <person name="Martin F."/>
            <person name="Kauserud H."/>
        </authorList>
    </citation>
    <scope>NUCLEOTIDE SEQUENCE</scope>
    <source>
        <strain evidence="3">9284</strain>
    </source>
</reference>
<comment type="caution">
    <text evidence="3">The sequence shown here is derived from an EMBL/GenBank/DDBJ whole genome shotgun (WGS) entry which is preliminary data.</text>
</comment>
<dbReference type="Pfam" id="PF00656">
    <property type="entry name" value="Peptidase_C14"/>
    <property type="match status" value="1"/>
</dbReference>
<evidence type="ECO:0000259" key="2">
    <source>
        <dbReference type="Pfam" id="PF00656"/>
    </source>
</evidence>
<dbReference type="EMBL" id="JARKIF010000002">
    <property type="protein sequence ID" value="KAJ7646489.1"/>
    <property type="molecule type" value="Genomic_DNA"/>
</dbReference>
<dbReference type="GO" id="GO:0004197">
    <property type="term" value="F:cysteine-type endopeptidase activity"/>
    <property type="evidence" value="ECO:0007669"/>
    <property type="project" value="InterPro"/>
</dbReference>
<dbReference type="Gene3D" id="3.40.50.1460">
    <property type="match status" value="1"/>
</dbReference>
<gene>
    <name evidence="3" type="ORF">FB45DRAFT_734939</name>
</gene>
<dbReference type="GO" id="GO:0006508">
    <property type="term" value="P:proteolysis"/>
    <property type="evidence" value="ECO:0007669"/>
    <property type="project" value="InterPro"/>
</dbReference>
<dbReference type="GO" id="GO:0005737">
    <property type="term" value="C:cytoplasm"/>
    <property type="evidence" value="ECO:0007669"/>
    <property type="project" value="TreeGrafter"/>
</dbReference>
<evidence type="ECO:0000256" key="1">
    <source>
        <dbReference type="ARBA" id="ARBA00009005"/>
    </source>
</evidence>
<dbReference type="AlphaFoldDB" id="A0AAD7FW14"/>
<comment type="similarity">
    <text evidence="1">Belongs to the peptidase C14B family.</text>
</comment>
<evidence type="ECO:0000313" key="4">
    <source>
        <dbReference type="Proteomes" id="UP001221142"/>
    </source>
</evidence>
<evidence type="ECO:0000313" key="3">
    <source>
        <dbReference type="EMBL" id="KAJ7646489.1"/>
    </source>
</evidence>
<name>A0AAD7FW14_9AGAR</name>
<protein>
    <recommendedName>
        <fullName evidence="2">Peptidase C14 caspase domain-containing protein</fullName>
    </recommendedName>
</protein>
<organism evidence="3 4">
    <name type="scientific">Roridomyces roridus</name>
    <dbReference type="NCBI Taxonomy" id="1738132"/>
    <lineage>
        <taxon>Eukaryota</taxon>
        <taxon>Fungi</taxon>
        <taxon>Dikarya</taxon>
        <taxon>Basidiomycota</taxon>
        <taxon>Agaricomycotina</taxon>
        <taxon>Agaricomycetes</taxon>
        <taxon>Agaricomycetidae</taxon>
        <taxon>Agaricales</taxon>
        <taxon>Marasmiineae</taxon>
        <taxon>Mycenaceae</taxon>
        <taxon>Roridomyces</taxon>
    </lineage>
</organism>
<dbReference type="PANTHER" id="PTHR48104">
    <property type="entry name" value="METACASPASE-4"/>
    <property type="match status" value="1"/>
</dbReference>
<dbReference type="Proteomes" id="UP001221142">
    <property type="component" value="Unassembled WGS sequence"/>
</dbReference>
<dbReference type="InterPro" id="IPR050452">
    <property type="entry name" value="Metacaspase"/>
</dbReference>
<accession>A0AAD7FW14</accession>
<feature type="non-terminal residue" evidence="3">
    <location>
        <position position="1"/>
    </location>
</feature>
<dbReference type="PANTHER" id="PTHR48104:SF30">
    <property type="entry name" value="METACASPASE-1"/>
    <property type="match status" value="1"/>
</dbReference>
<proteinExistence type="inferred from homology"/>